<dbReference type="EMBL" id="LWDP01000017">
    <property type="protein sequence ID" value="ORD94523.1"/>
    <property type="molecule type" value="Genomic_DNA"/>
</dbReference>
<proteinExistence type="predicted"/>
<dbReference type="AlphaFoldDB" id="A0A1Y1S7V7"/>
<evidence type="ECO:0000313" key="1">
    <source>
        <dbReference type="EMBL" id="ORD94523.1"/>
    </source>
</evidence>
<organism evidence="1 2">
    <name type="scientific">Enterospora canceri</name>
    <dbReference type="NCBI Taxonomy" id="1081671"/>
    <lineage>
        <taxon>Eukaryota</taxon>
        <taxon>Fungi</taxon>
        <taxon>Fungi incertae sedis</taxon>
        <taxon>Microsporidia</taxon>
        <taxon>Enterocytozoonidae</taxon>
        <taxon>Enterospora</taxon>
    </lineage>
</organism>
<sequence>MFKAINTELENMKTKIDLERSKIEQFYNDCLDNKKYVEYFRMKPVHEENLDLYEIGKSNLLCHYVMEQNVEETEQTADEYGTFGYKEPLFEYIYKLVDCGEFERALFHLKRAEKNKWSSYAYFDILDTIKSKYYNRPL</sequence>
<dbReference type="VEuPathDB" id="MicrosporidiaDB:ECANGB1_593"/>
<comment type="caution">
    <text evidence="1">The sequence shown here is derived from an EMBL/GenBank/DDBJ whole genome shotgun (WGS) entry which is preliminary data.</text>
</comment>
<protein>
    <submittedName>
        <fullName evidence="1">Uncharacterized protein</fullName>
    </submittedName>
</protein>
<keyword evidence="2" id="KW-1185">Reference proteome</keyword>
<dbReference type="OrthoDB" id="10465658at2759"/>
<reference evidence="1 2" key="1">
    <citation type="journal article" date="2017" name="Environ. Microbiol.">
        <title>Decay of the glycolytic pathway and adaptation to intranuclear parasitism within Enterocytozoonidae microsporidia.</title>
        <authorList>
            <person name="Wiredu Boakye D."/>
            <person name="Jaroenlak P."/>
            <person name="Prachumwat A."/>
            <person name="Williams T.A."/>
            <person name="Bateman K.S."/>
            <person name="Itsathitphaisarn O."/>
            <person name="Sritunyalucksana K."/>
            <person name="Paszkiewicz K.H."/>
            <person name="Moore K.A."/>
            <person name="Stentiford G.D."/>
            <person name="Williams B.A."/>
        </authorList>
    </citation>
    <scope>NUCLEOTIDE SEQUENCE [LARGE SCALE GENOMIC DNA]</scope>
    <source>
        <strain evidence="1 2">GB1</strain>
    </source>
</reference>
<accession>A0A1Y1S7V7</accession>
<name>A0A1Y1S7V7_9MICR</name>
<gene>
    <name evidence="1" type="ORF">ECANGB1_593</name>
</gene>
<dbReference type="Proteomes" id="UP000192639">
    <property type="component" value="Unassembled WGS sequence"/>
</dbReference>
<evidence type="ECO:0000313" key="2">
    <source>
        <dbReference type="Proteomes" id="UP000192639"/>
    </source>
</evidence>